<gene>
    <name evidence="2" type="ORF">BCR35DRAFT_207478</name>
</gene>
<dbReference type="InParanoid" id="A0A1Y2FZ82"/>
<evidence type="ECO:0000313" key="2">
    <source>
        <dbReference type="EMBL" id="ORY88861.1"/>
    </source>
</evidence>
<accession>A0A1Y2FZ82</accession>
<feature type="region of interest" description="Disordered" evidence="1">
    <location>
        <begin position="1"/>
        <end position="162"/>
    </location>
</feature>
<feature type="compositionally biased region" description="Polar residues" evidence="1">
    <location>
        <begin position="124"/>
        <end position="133"/>
    </location>
</feature>
<feature type="compositionally biased region" description="Low complexity" evidence="1">
    <location>
        <begin position="138"/>
        <end position="162"/>
    </location>
</feature>
<dbReference type="STRING" id="106004.A0A1Y2FZ82"/>
<dbReference type="Proteomes" id="UP000193467">
    <property type="component" value="Unassembled WGS sequence"/>
</dbReference>
<dbReference type="AlphaFoldDB" id="A0A1Y2FZ82"/>
<evidence type="ECO:0000256" key="1">
    <source>
        <dbReference type="SAM" id="MobiDB-lite"/>
    </source>
</evidence>
<sequence>MDASPFPAARDDGIIYAEPESLPSAASRPGRSSEPSYPYPSAPRSSSASPMDSNPSRNPFASHLQQQQPQQRQPRQVSKPRGVSLVDSGPVAGAEGMRVVQRARRTSSQQGGNGSQGGAHRSRNSLGAFSDQQPPTSPTSMSSSSGRGSLPPGAAPPRHSMQ</sequence>
<keyword evidence="3" id="KW-1185">Reference proteome</keyword>
<evidence type="ECO:0000313" key="3">
    <source>
        <dbReference type="Proteomes" id="UP000193467"/>
    </source>
</evidence>
<comment type="caution">
    <text evidence="2">The sequence shown here is derived from an EMBL/GenBank/DDBJ whole genome shotgun (WGS) entry which is preliminary data.</text>
</comment>
<dbReference type="EMBL" id="MCGR01000008">
    <property type="protein sequence ID" value="ORY88861.1"/>
    <property type="molecule type" value="Genomic_DNA"/>
</dbReference>
<feature type="compositionally biased region" description="Low complexity" evidence="1">
    <location>
        <begin position="27"/>
        <end position="36"/>
    </location>
</feature>
<protein>
    <submittedName>
        <fullName evidence="2">Uncharacterized protein</fullName>
    </submittedName>
</protein>
<feature type="compositionally biased region" description="Low complexity" evidence="1">
    <location>
        <begin position="65"/>
        <end position="76"/>
    </location>
</feature>
<organism evidence="2 3">
    <name type="scientific">Leucosporidium creatinivorum</name>
    <dbReference type="NCBI Taxonomy" id="106004"/>
    <lineage>
        <taxon>Eukaryota</taxon>
        <taxon>Fungi</taxon>
        <taxon>Dikarya</taxon>
        <taxon>Basidiomycota</taxon>
        <taxon>Pucciniomycotina</taxon>
        <taxon>Microbotryomycetes</taxon>
        <taxon>Leucosporidiales</taxon>
        <taxon>Leucosporidium</taxon>
    </lineage>
</organism>
<feature type="compositionally biased region" description="Low complexity" evidence="1">
    <location>
        <begin position="42"/>
        <end position="57"/>
    </location>
</feature>
<proteinExistence type="predicted"/>
<name>A0A1Y2FZ82_9BASI</name>
<reference evidence="2 3" key="1">
    <citation type="submission" date="2016-07" db="EMBL/GenBank/DDBJ databases">
        <title>Pervasive Adenine N6-methylation of Active Genes in Fungi.</title>
        <authorList>
            <consortium name="DOE Joint Genome Institute"/>
            <person name="Mondo S.J."/>
            <person name="Dannebaum R.O."/>
            <person name="Kuo R.C."/>
            <person name="Labutti K."/>
            <person name="Haridas S."/>
            <person name="Kuo A."/>
            <person name="Salamov A."/>
            <person name="Ahrendt S.R."/>
            <person name="Lipzen A."/>
            <person name="Sullivan W."/>
            <person name="Andreopoulos W.B."/>
            <person name="Clum A."/>
            <person name="Lindquist E."/>
            <person name="Daum C."/>
            <person name="Ramamoorthy G.K."/>
            <person name="Gryganskyi A."/>
            <person name="Culley D."/>
            <person name="Magnuson J.K."/>
            <person name="James T.Y."/>
            <person name="O'Malley M.A."/>
            <person name="Stajich J.E."/>
            <person name="Spatafora J.W."/>
            <person name="Visel A."/>
            <person name="Grigoriev I.V."/>
        </authorList>
    </citation>
    <scope>NUCLEOTIDE SEQUENCE [LARGE SCALE GENOMIC DNA]</scope>
    <source>
        <strain evidence="2 3">62-1032</strain>
    </source>
</reference>